<dbReference type="Pfam" id="PF13432">
    <property type="entry name" value="TPR_16"/>
    <property type="match status" value="2"/>
</dbReference>
<dbReference type="PANTHER" id="PTHR44140:SF2">
    <property type="entry name" value="LD25575P"/>
    <property type="match status" value="1"/>
</dbReference>
<evidence type="ECO:0000313" key="10">
    <source>
        <dbReference type="Proteomes" id="UP001212152"/>
    </source>
</evidence>
<dbReference type="PRINTS" id="PR00625">
    <property type="entry name" value="JDOMAIN"/>
</dbReference>
<keyword evidence="10" id="KW-1185">Reference proteome</keyword>
<evidence type="ECO:0000313" key="9">
    <source>
        <dbReference type="EMBL" id="KAJ3178075.1"/>
    </source>
</evidence>
<feature type="chain" id="PRO_5042078849" evidence="7">
    <location>
        <begin position="23"/>
        <end position="513"/>
    </location>
</feature>
<dbReference type="InterPro" id="IPR051727">
    <property type="entry name" value="DnaJ_C3_Co-chaperones"/>
</dbReference>
<dbReference type="PROSITE" id="PS50076">
    <property type="entry name" value="DNAJ_2"/>
    <property type="match status" value="1"/>
</dbReference>
<keyword evidence="4" id="KW-0802">TPR repeat</keyword>
<dbReference type="Gene3D" id="1.10.287.110">
    <property type="entry name" value="DnaJ domain"/>
    <property type="match status" value="1"/>
</dbReference>
<dbReference type="GO" id="GO:0034975">
    <property type="term" value="P:protein folding in endoplasmic reticulum"/>
    <property type="evidence" value="ECO:0007669"/>
    <property type="project" value="TreeGrafter"/>
</dbReference>
<dbReference type="CDD" id="cd06257">
    <property type="entry name" value="DnaJ"/>
    <property type="match status" value="1"/>
</dbReference>
<feature type="repeat" description="TPR" evidence="4">
    <location>
        <begin position="66"/>
        <end position="99"/>
    </location>
</feature>
<keyword evidence="2 7" id="KW-0732">Signal</keyword>
<feature type="coiled-coil region" evidence="5">
    <location>
        <begin position="243"/>
        <end position="277"/>
    </location>
</feature>
<feature type="region of interest" description="Disordered" evidence="6">
    <location>
        <begin position="457"/>
        <end position="498"/>
    </location>
</feature>
<proteinExistence type="predicted"/>
<protein>
    <submittedName>
        <fullName evidence="9">DnaJ sub C member 3</fullName>
    </submittedName>
</protein>
<keyword evidence="3" id="KW-0256">Endoplasmic reticulum</keyword>
<feature type="signal peptide" evidence="7">
    <location>
        <begin position="1"/>
        <end position="22"/>
    </location>
</feature>
<feature type="repeat" description="TPR" evidence="4">
    <location>
        <begin position="32"/>
        <end position="65"/>
    </location>
</feature>
<dbReference type="GO" id="GO:0005783">
    <property type="term" value="C:endoplasmic reticulum"/>
    <property type="evidence" value="ECO:0007669"/>
    <property type="project" value="UniProtKB-SubCell"/>
</dbReference>
<evidence type="ECO:0000256" key="6">
    <source>
        <dbReference type="SAM" id="MobiDB-lite"/>
    </source>
</evidence>
<dbReference type="InterPro" id="IPR011990">
    <property type="entry name" value="TPR-like_helical_dom_sf"/>
</dbReference>
<name>A0AAD5TPF1_9FUNG</name>
<feature type="compositionally biased region" description="Gly residues" evidence="6">
    <location>
        <begin position="470"/>
        <end position="490"/>
    </location>
</feature>
<dbReference type="Proteomes" id="UP001212152">
    <property type="component" value="Unassembled WGS sequence"/>
</dbReference>
<evidence type="ECO:0000256" key="4">
    <source>
        <dbReference type="PROSITE-ProRule" id="PRU00339"/>
    </source>
</evidence>
<gene>
    <name evidence="9" type="primary">DNAJC3</name>
    <name evidence="9" type="ORF">HDU87_003859</name>
</gene>
<keyword evidence="5" id="KW-0175">Coiled coil</keyword>
<sequence>MRNPLLLLVCLAAVASTPLALAADPQAAPPSTQVLLDQAKVHLSAGRYNAALDSFDAALAQDPNNHLTLFRRGTVQLSLGRIAEATRDFDRVLAIKPGHSRALLQRAKLSAKQGRIQQAISDLTKLLEAEPANTEATELLATYHEAAAQLAEGERLAGAGRHEEAIAHLSAALVEMPYSIPVRHLRAQSHLATGAKVMAIGDLSRVAQIESNSIPTLMQLAQLHLDIGELSGALTNAKDCLRLDQDQKECKKTFRTVKQLEKAIKAAEDVLAKQLWKVAINKLEAAKPPVVAQVEAFGQEAKELRKRVYSIICKAHGEMKDNKNTLLWCGKILEIDGENVDALVYRGEAKLDMELYEDAMRDFAAASQHGGQSQRIQQLHSKAQRLHQQASRKDYYKILGVPRTATHRDIRRAYQKLTRTLHPDKYQGDLSKEAVEKKMGEINEAYATLKDPELRARVDNGEDPNDANAGQGGNPFGGGHPFFQGGGGGFPFQFQQGGAGGGGSPFKFNFQFQ</sequence>
<dbReference type="GO" id="GO:0051787">
    <property type="term" value="F:misfolded protein binding"/>
    <property type="evidence" value="ECO:0007669"/>
    <property type="project" value="TreeGrafter"/>
</dbReference>
<dbReference type="InterPro" id="IPR036869">
    <property type="entry name" value="J_dom_sf"/>
</dbReference>
<dbReference type="PANTHER" id="PTHR44140">
    <property type="entry name" value="LD25575P"/>
    <property type="match status" value="1"/>
</dbReference>
<evidence type="ECO:0000256" key="2">
    <source>
        <dbReference type="ARBA" id="ARBA00022729"/>
    </source>
</evidence>
<evidence type="ECO:0000259" key="8">
    <source>
        <dbReference type="PROSITE" id="PS50076"/>
    </source>
</evidence>
<comment type="subcellular location">
    <subcellularLocation>
        <location evidence="1">Endoplasmic reticulum</location>
    </subcellularLocation>
</comment>
<comment type="caution">
    <text evidence="9">The sequence shown here is derived from an EMBL/GenBank/DDBJ whole genome shotgun (WGS) entry which is preliminary data.</text>
</comment>
<dbReference type="GO" id="GO:0051087">
    <property type="term" value="F:protein-folding chaperone binding"/>
    <property type="evidence" value="ECO:0007669"/>
    <property type="project" value="TreeGrafter"/>
</dbReference>
<dbReference type="SMART" id="SM00028">
    <property type="entry name" value="TPR"/>
    <property type="match status" value="7"/>
</dbReference>
<evidence type="ECO:0000256" key="1">
    <source>
        <dbReference type="ARBA" id="ARBA00004240"/>
    </source>
</evidence>
<evidence type="ECO:0000256" key="5">
    <source>
        <dbReference type="SAM" id="Coils"/>
    </source>
</evidence>
<organism evidence="9 10">
    <name type="scientific">Geranomyces variabilis</name>
    <dbReference type="NCBI Taxonomy" id="109894"/>
    <lineage>
        <taxon>Eukaryota</taxon>
        <taxon>Fungi</taxon>
        <taxon>Fungi incertae sedis</taxon>
        <taxon>Chytridiomycota</taxon>
        <taxon>Chytridiomycota incertae sedis</taxon>
        <taxon>Chytridiomycetes</taxon>
        <taxon>Spizellomycetales</taxon>
        <taxon>Powellomycetaceae</taxon>
        <taxon>Geranomyces</taxon>
    </lineage>
</organism>
<dbReference type="AlphaFoldDB" id="A0AAD5TPF1"/>
<reference evidence="9" key="1">
    <citation type="submission" date="2020-05" db="EMBL/GenBank/DDBJ databases">
        <title>Phylogenomic resolution of chytrid fungi.</title>
        <authorList>
            <person name="Stajich J.E."/>
            <person name="Amses K."/>
            <person name="Simmons R."/>
            <person name="Seto K."/>
            <person name="Myers J."/>
            <person name="Bonds A."/>
            <person name="Quandt C.A."/>
            <person name="Barry K."/>
            <person name="Liu P."/>
            <person name="Grigoriev I."/>
            <person name="Longcore J.E."/>
            <person name="James T.Y."/>
        </authorList>
    </citation>
    <scope>NUCLEOTIDE SEQUENCE</scope>
    <source>
        <strain evidence="9">JEL0379</strain>
    </source>
</reference>
<evidence type="ECO:0000256" key="3">
    <source>
        <dbReference type="ARBA" id="ARBA00022824"/>
    </source>
</evidence>
<dbReference type="InterPro" id="IPR019734">
    <property type="entry name" value="TPR_rpt"/>
</dbReference>
<feature type="repeat" description="TPR" evidence="4">
    <location>
        <begin position="100"/>
        <end position="133"/>
    </location>
</feature>
<dbReference type="Gene3D" id="1.25.40.10">
    <property type="entry name" value="Tetratricopeptide repeat domain"/>
    <property type="match status" value="1"/>
</dbReference>
<dbReference type="SMART" id="SM00271">
    <property type="entry name" value="DnaJ"/>
    <property type="match status" value="1"/>
</dbReference>
<dbReference type="Pfam" id="PF00226">
    <property type="entry name" value="DnaJ"/>
    <property type="match status" value="1"/>
</dbReference>
<dbReference type="EMBL" id="JADGJQ010000029">
    <property type="protein sequence ID" value="KAJ3178075.1"/>
    <property type="molecule type" value="Genomic_DNA"/>
</dbReference>
<feature type="domain" description="J" evidence="8">
    <location>
        <begin position="394"/>
        <end position="462"/>
    </location>
</feature>
<evidence type="ECO:0000256" key="7">
    <source>
        <dbReference type="SAM" id="SignalP"/>
    </source>
</evidence>
<dbReference type="SUPFAM" id="SSF46565">
    <property type="entry name" value="Chaperone J-domain"/>
    <property type="match status" value="1"/>
</dbReference>
<accession>A0AAD5TPF1</accession>
<dbReference type="SUPFAM" id="SSF48452">
    <property type="entry name" value="TPR-like"/>
    <property type="match status" value="3"/>
</dbReference>
<dbReference type="PROSITE" id="PS50005">
    <property type="entry name" value="TPR"/>
    <property type="match status" value="3"/>
</dbReference>
<dbReference type="InterPro" id="IPR001623">
    <property type="entry name" value="DnaJ_domain"/>
</dbReference>